<dbReference type="InterPro" id="IPR004101">
    <property type="entry name" value="Mur_ligase_C"/>
</dbReference>
<dbReference type="InterPro" id="IPR000713">
    <property type="entry name" value="Mur_ligase_N"/>
</dbReference>
<keyword evidence="5 8" id="KW-0573">Peptidoglycan synthesis</keyword>
<evidence type="ECO:0000256" key="6">
    <source>
        <dbReference type="ARBA" id="ARBA00023306"/>
    </source>
</evidence>
<evidence type="ECO:0000256" key="4">
    <source>
        <dbReference type="ARBA" id="ARBA00022960"/>
    </source>
</evidence>
<keyword evidence="14" id="KW-1185">Reference proteome</keyword>
<keyword evidence="8" id="KW-0067">ATP-binding</keyword>
<feature type="binding site" evidence="8">
    <location>
        <position position="36"/>
    </location>
    <ligand>
        <name>UDP-N-acetyl-alpha-D-muramoyl-L-alanyl-D-glutamate</name>
        <dbReference type="ChEBI" id="CHEBI:83900"/>
    </ligand>
</feature>
<evidence type="ECO:0000256" key="5">
    <source>
        <dbReference type="ARBA" id="ARBA00022984"/>
    </source>
</evidence>
<feature type="domain" description="Mur ligase N-terminal catalytic" evidence="10">
    <location>
        <begin position="29"/>
        <end position="100"/>
    </location>
</feature>
<dbReference type="InterPro" id="IPR035911">
    <property type="entry name" value="MurE/MurF_N"/>
</dbReference>
<evidence type="ECO:0000256" key="3">
    <source>
        <dbReference type="ARBA" id="ARBA00022618"/>
    </source>
</evidence>
<evidence type="ECO:0000313" key="13">
    <source>
        <dbReference type="EMBL" id="MDL5376277.1"/>
    </source>
</evidence>
<dbReference type="SUPFAM" id="SSF53623">
    <property type="entry name" value="MurD-like peptide ligases, catalytic domain"/>
    <property type="match status" value="1"/>
</dbReference>
<dbReference type="RefSeq" id="WP_214720338.1">
    <property type="nucleotide sequence ID" value="NZ_CP183077.1"/>
</dbReference>
<dbReference type="HAMAP" id="MF_00208">
    <property type="entry name" value="MurE"/>
    <property type="match status" value="1"/>
</dbReference>
<dbReference type="SUPFAM" id="SSF53244">
    <property type="entry name" value="MurD-like peptide ligases, peptide-binding domain"/>
    <property type="match status" value="1"/>
</dbReference>
<feature type="binding site" evidence="8">
    <location>
        <begin position="114"/>
        <end position="120"/>
    </location>
    <ligand>
        <name>ATP</name>
        <dbReference type="ChEBI" id="CHEBI:30616"/>
    </ligand>
</feature>
<dbReference type="GO" id="GO:0008765">
    <property type="term" value="F:UDP-N-acetylmuramoylalanyl-D-glutamate-2,6-diaminopimelate ligase activity"/>
    <property type="evidence" value="ECO:0007669"/>
    <property type="project" value="UniProtKB-EC"/>
</dbReference>
<comment type="PTM">
    <text evidence="8">Carboxylation is probably crucial for Mg(2+) binding and, consequently, for the gamma-phosphate positioning of ATP.</text>
</comment>
<reference evidence="13 14" key="1">
    <citation type="submission" date="2023-06" db="EMBL/GenBank/DDBJ databases">
        <title>Influencing factors and mechanism of Cr(VI) reduction by facultative anaerobic Exiguobacterium sp. PY14.</title>
        <authorList>
            <person name="Zou L."/>
        </authorList>
    </citation>
    <scope>NUCLEOTIDE SEQUENCE [LARGE SCALE GENOMIC DNA]</scope>
    <source>
        <strain evidence="13 14">PY14</strain>
    </source>
</reference>
<dbReference type="SUPFAM" id="SSF63418">
    <property type="entry name" value="MurE/MurF N-terminal domain"/>
    <property type="match status" value="1"/>
</dbReference>
<dbReference type="Pfam" id="PF01225">
    <property type="entry name" value="Mur_ligase"/>
    <property type="match status" value="1"/>
</dbReference>
<feature type="binding site" evidence="8">
    <location>
        <begin position="156"/>
        <end position="157"/>
    </location>
    <ligand>
        <name>UDP-N-acetyl-alpha-D-muramoyl-L-alanyl-D-glutamate</name>
        <dbReference type="ChEBI" id="CHEBI:83900"/>
    </ligand>
</feature>
<evidence type="ECO:0000256" key="1">
    <source>
        <dbReference type="ARBA" id="ARBA00004752"/>
    </source>
</evidence>
<evidence type="ECO:0000256" key="9">
    <source>
        <dbReference type="RuleBase" id="RU004135"/>
    </source>
</evidence>
<dbReference type="InterPro" id="IPR036615">
    <property type="entry name" value="Mur_ligase_C_dom_sf"/>
</dbReference>
<comment type="similarity">
    <text evidence="2 8">Belongs to the MurCDEF family. MurE subfamily.</text>
</comment>
<keyword evidence="6 8" id="KW-0131">Cell cycle</keyword>
<dbReference type="PANTHER" id="PTHR23135">
    <property type="entry name" value="MUR LIGASE FAMILY MEMBER"/>
    <property type="match status" value="1"/>
</dbReference>
<comment type="caution">
    <text evidence="13">The sequence shown here is derived from an EMBL/GenBank/DDBJ whole genome shotgun (WGS) entry which is preliminary data.</text>
</comment>
<keyword evidence="7 8" id="KW-0961">Cell wall biogenesis/degradation</keyword>
<dbReference type="Gene3D" id="3.40.1390.10">
    <property type="entry name" value="MurE/MurF, N-terminal domain"/>
    <property type="match status" value="1"/>
</dbReference>
<comment type="function">
    <text evidence="8">Catalyzes the addition of an amino acid to the nucleotide precursor UDP-N-acetylmuramoyl-L-alanyl-D-glutamate (UMAG) in the biosynthesis of bacterial cell-wall peptidoglycan.</text>
</comment>
<dbReference type="NCBIfam" id="NF001126">
    <property type="entry name" value="PRK00139.1-4"/>
    <property type="match status" value="1"/>
</dbReference>
<sequence length="484" mass="53779">MLKTLQDLLTKLKQLVTWTYLDNPAKTMIEGISFSSKEIKQNFLFVCISGYRHDGHDYVNEAIHNGAVAIVAERPIEARVPVIYCKDTKQALAELAHAFYDYPSTRLRLHGVTGTNGKTTTTALAHQLFGHIGMSAGLIGTLGITYCGQKFGTPNTTPDPLTINRHLHAMVEDGVTDCLMEVSSQAIAESRIAELQFETTSFLNLSHDHLDYHGTMVTYAYTKAKLFAQLRDSGCGIVNADDSHHALMLSMAPSVADSFLFSRHSTTANLIGYQKDEQFMLQLGDEEAQSPLPFYEDYNLDNTLCAISIVLHTGIPLAEILPHLKKLTLPSGRLERVTGINQSVYIDYGHTPDAIKQVVTSLTARYPRVLVLLSAAGERDRMKRSNMMEVVVASGADVILTVHDPRHEHPRHILDDLAAGSSVELVQFAEREPAIRFFCDQMADYDCGVIFGKGHDRVERIGDEAVPFDEPELVRRFLQLPKLP</sequence>
<comment type="pathway">
    <text evidence="1 8 9">Cell wall biogenesis; peptidoglycan biosynthesis.</text>
</comment>
<keyword evidence="8 13" id="KW-0436">Ligase</keyword>
<keyword evidence="8" id="KW-0460">Magnesium</keyword>
<comment type="cofactor">
    <cofactor evidence="8">
        <name>Mg(2+)</name>
        <dbReference type="ChEBI" id="CHEBI:18420"/>
    </cofactor>
</comment>
<dbReference type="InterPro" id="IPR036565">
    <property type="entry name" value="Mur-like_cat_sf"/>
</dbReference>
<feature type="binding site" evidence="8">
    <location>
        <position position="183"/>
    </location>
    <ligand>
        <name>UDP-N-acetyl-alpha-D-muramoyl-L-alanyl-D-glutamate</name>
        <dbReference type="ChEBI" id="CHEBI:83900"/>
    </ligand>
</feature>
<evidence type="ECO:0000259" key="10">
    <source>
        <dbReference type="Pfam" id="PF01225"/>
    </source>
</evidence>
<feature type="domain" description="Mur ligase central" evidence="12">
    <location>
        <begin position="112"/>
        <end position="309"/>
    </location>
</feature>
<evidence type="ECO:0000256" key="7">
    <source>
        <dbReference type="ARBA" id="ARBA00023316"/>
    </source>
</evidence>
<dbReference type="EC" id="6.3.2.-" evidence="8"/>
<keyword evidence="8" id="KW-0547">Nucleotide-binding</keyword>
<dbReference type="InterPro" id="IPR013221">
    <property type="entry name" value="Mur_ligase_cen"/>
</dbReference>
<dbReference type="Pfam" id="PF08245">
    <property type="entry name" value="Mur_ligase_M"/>
    <property type="match status" value="1"/>
</dbReference>
<evidence type="ECO:0000313" key="14">
    <source>
        <dbReference type="Proteomes" id="UP001230807"/>
    </source>
</evidence>
<feature type="binding site" evidence="8">
    <location>
        <position position="155"/>
    </location>
    <ligand>
        <name>UDP-N-acetyl-alpha-D-muramoyl-L-alanyl-D-glutamate</name>
        <dbReference type="ChEBI" id="CHEBI:83900"/>
    </ligand>
</feature>
<gene>
    <name evidence="8" type="primary">murE</name>
    <name evidence="13" type="ORF">QR695_04575</name>
</gene>
<dbReference type="EMBL" id="JASWER010000003">
    <property type="protein sequence ID" value="MDL5376277.1"/>
    <property type="molecule type" value="Genomic_DNA"/>
</dbReference>
<dbReference type="PANTHER" id="PTHR23135:SF4">
    <property type="entry name" value="UDP-N-ACETYLMURAMOYL-L-ALANYL-D-GLUTAMATE--2,6-DIAMINOPIMELATE LIGASE MURE HOMOLOG, CHLOROPLASTIC"/>
    <property type="match status" value="1"/>
</dbReference>
<keyword evidence="8" id="KW-0963">Cytoplasm</keyword>
<dbReference type="InterPro" id="IPR005761">
    <property type="entry name" value="UDP-N-AcMur-Glu-dNH2Pim_ligase"/>
</dbReference>
<comment type="caution">
    <text evidence="8">Lacks conserved residue(s) required for the propagation of feature annotation.</text>
</comment>
<evidence type="ECO:0000259" key="11">
    <source>
        <dbReference type="Pfam" id="PF02875"/>
    </source>
</evidence>
<dbReference type="Pfam" id="PF02875">
    <property type="entry name" value="Mur_ligase_C"/>
    <property type="match status" value="1"/>
</dbReference>
<keyword evidence="3 8" id="KW-0132">Cell division</keyword>
<dbReference type="Gene3D" id="3.90.190.20">
    <property type="entry name" value="Mur ligase, C-terminal domain"/>
    <property type="match status" value="1"/>
</dbReference>
<evidence type="ECO:0000256" key="2">
    <source>
        <dbReference type="ARBA" id="ARBA00005898"/>
    </source>
</evidence>
<comment type="subcellular location">
    <subcellularLocation>
        <location evidence="8 9">Cytoplasm</location>
    </subcellularLocation>
</comment>
<keyword evidence="4 8" id="KW-0133">Cell shape</keyword>
<proteinExistence type="inferred from homology"/>
<dbReference type="Proteomes" id="UP001230807">
    <property type="component" value="Unassembled WGS sequence"/>
</dbReference>
<name>A0ABT7MM54_9BACL</name>
<organism evidence="13 14">
    <name type="scientific">Exiguobacterium mexicanum</name>
    <dbReference type="NCBI Taxonomy" id="340146"/>
    <lineage>
        <taxon>Bacteria</taxon>
        <taxon>Bacillati</taxon>
        <taxon>Bacillota</taxon>
        <taxon>Bacilli</taxon>
        <taxon>Bacillales</taxon>
        <taxon>Bacillales Family XII. Incertae Sedis</taxon>
        <taxon>Exiguobacterium</taxon>
    </lineage>
</organism>
<protein>
    <recommendedName>
        <fullName evidence="8">UDP-N-acetylmuramyl-tripeptide synthetase</fullName>
        <ecNumber evidence="8">6.3.2.-</ecNumber>
    </recommendedName>
    <alternativeName>
        <fullName evidence="8">UDP-MurNAc-tripeptide synthetase</fullName>
    </alternativeName>
</protein>
<dbReference type="NCBIfam" id="TIGR01085">
    <property type="entry name" value="murE"/>
    <property type="match status" value="1"/>
</dbReference>
<feature type="modified residue" description="N6-carboxylysine" evidence="8">
    <location>
        <position position="223"/>
    </location>
</feature>
<accession>A0ABT7MM54</accession>
<dbReference type="Gene3D" id="3.40.1190.10">
    <property type="entry name" value="Mur-like, catalytic domain"/>
    <property type="match status" value="1"/>
</dbReference>
<feature type="domain" description="Mur ligase C-terminal" evidence="11">
    <location>
        <begin position="332"/>
        <end position="454"/>
    </location>
</feature>
<feature type="binding site" evidence="8">
    <location>
        <position position="191"/>
    </location>
    <ligand>
        <name>UDP-N-acetyl-alpha-D-muramoyl-L-alanyl-D-glutamate</name>
        <dbReference type="ChEBI" id="CHEBI:83900"/>
    </ligand>
</feature>
<evidence type="ECO:0000259" key="12">
    <source>
        <dbReference type="Pfam" id="PF08245"/>
    </source>
</evidence>
<evidence type="ECO:0000256" key="8">
    <source>
        <dbReference type="HAMAP-Rule" id="MF_00208"/>
    </source>
</evidence>